<comment type="similarity">
    <text evidence="3 7">Belongs to the DHNA family.</text>
</comment>
<dbReference type="EC" id="4.1.2.25" evidence="7"/>
<dbReference type="SMART" id="SM00905">
    <property type="entry name" value="FolB"/>
    <property type="match status" value="1"/>
</dbReference>
<dbReference type="NCBIfam" id="TIGR00526">
    <property type="entry name" value="folB_dom"/>
    <property type="match status" value="1"/>
</dbReference>
<evidence type="ECO:0000256" key="1">
    <source>
        <dbReference type="ARBA" id="ARBA00001353"/>
    </source>
</evidence>
<feature type="domain" description="Dihydroneopterin aldolase/epimerase" evidence="8">
    <location>
        <begin position="4"/>
        <end position="118"/>
    </location>
</feature>
<sequence length="126" mass="14210">MLTIKLNNMKFHSYIGVYAEEKKIGQNIEIDLACQMQSDQSRYTDDLTDTVSYGAIYRIIEKTVADSRVDLVERLGQQIFDDIRAVYDAEIVAMSLNIRKLAVPVNGIFDSVEITLTDTGKRGADQ</sequence>
<dbReference type="SUPFAM" id="SSF55620">
    <property type="entry name" value="Tetrahydrobiopterin biosynthesis enzymes-like"/>
    <property type="match status" value="1"/>
</dbReference>
<organism evidence="9">
    <name type="scientific">Fructobacillus tropaeoli</name>
    <dbReference type="NCBI Taxonomy" id="709323"/>
    <lineage>
        <taxon>Bacteria</taxon>
        <taxon>Bacillati</taxon>
        <taxon>Bacillota</taxon>
        <taxon>Bacilli</taxon>
        <taxon>Lactobacillales</taxon>
        <taxon>Lactobacillaceae</taxon>
        <taxon>Fructobacillus</taxon>
    </lineage>
</organism>
<dbReference type="Pfam" id="PF02152">
    <property type="entry name" value="FolB"/>
    <property type="match status" value="1"/>
</dbReference>
<dbReference type="InterPro" id="IPR043133">
    <property type="entry name" value="GTP-CH-I_C/QueF"/>
</dbReference>
<proteinExistence type="inferred from homology"/>
<evidence type="ECO:0000256" key="3">
    <source>
        <dbReference type="ARBA" id="ARBA00005708"/>
    </source>
</evidence>
<evidence type="ECO:0000313" key="9">
    <source>
        <dbReference type="EMBL" id="GAP04483.1"/>
    </source>
</evidence>
<dbReference type="Proteomes" id="UP000064514">
    <property type="component" value="Unassembled WGS sequence"/>
</dbReference>
<evidence type="ECO:0000256" key="5">
    <source>
        <dbReference type="ARBA" id="ARBA00023239"/>
    </source>
</evidence>
<evidence type="ECO:0000256" key="4">
    <source>
        <dbReference type="ARBA" id="ARBA00022909"/>
    </source>
</evidence>
<dbReference type="UniPathway" id="UPA00077">
    <property type="reaction ID" value="UER00154"/>
</dbReference>
<dbReference type="GO" id="GO:0004150">
    <property type="term" value="F:dihydroneopterin aldolase activity"/>
    <property type="evidence" value="ECO:0007669"/>
    <property type="project" value="UniProtKB-UniRule"/>
</dbReference>
<keyword evidence="4 7" id="KW-0289">Folate biosynthesis</keyword>
<accession>A0A3F3HGH5</accession>
<evidence type="ECO:0000256" key="6">
    <source>
        <dbReference type="ARBA" id="ARBA00037702"/>
    </source>
</evidence>
<dbReference type="Gene3D" id="3.30.1130.10">
    <property type="match status" value="1"/>
</dbReference>
<dbReference type="PANTHER" id="PTHR42844">
    <property type="entry name" value="DIHYDRONEOPTERIN ALDOLASE 1-RELATED"/>
    <property type="match status" value="1"/>
</dbReference>
<evidence type="ECO:0000256" key="7">
    <source>
        <dbReference type="RuleBase" id="RU362079"/>
    </source>
</evidence>
<dbReference type="GO" id="GO:0046656">
    <property type="term" value="P:folic acid biosynthetic process"/>
    <property type="evidence" value="ECO:0007669"/>
    <property type="project" value="UniProtKB-UniRule"/>
</dbReference>
<dbReference type="GO" id="GO:0005737">
    <property type="term" value="C:cytoplasm"/>
    <property type="evidence" value="ECO:0007669"/>
    <property type="project" value="TreeGrafter"/>
</dbReference>
<comment type="pathway">
    <text evidence="2 7">Cofactor biosynthesis; tetrahydrofolate biosynthesis; 2-amino-4-hydroxy-6-hydroxymethyl-7,8-dihydropteridine diphosphate from 7,8-dihydroneopterin triphosphate: step 3/4.</text>
</comment>
<evidence type="ECO:0000256" key="2">
    <source>
        <dbReference type="ARBA" id="ARBA00005013"/>
    </source>
</evidence>
<protein>
    <recommendedName>
        <fullName evidence="7">7,8-dihydroneopterin aldolase</fullName>
        <ecNumber evidence="7">4.1.2.25</ecNumber>
    </recommendedName>
</protein>
<name>A0A3F3HGH5_9LACO</name>
<keyword evidence="5 7" id="KW-0456">Lyase</keyword>
<comment type="catalytic activity">
    <reaction evidence="1 7">
        <text>7,8-dihydroneopterin = 6-hydroxymethyl-7,8-dihydropterin + glycolaldehyde</text>
        <dbReference type="Rhea" id="RHEA:10540"/>
        <dbReference type="ChEBI" id="CHEBI:17001"/>
        <dbReference type="ChEBI" id="CHEBI:17071"/>
        <dbReference type="ChEBI" id="CHEBI:44841"/>
        <dbReference type="EC" id="4.1.2.25"/>
    </reaction>
</comment>
<comment type="function">
    <text evidence="6 7">Catalyzes the conversion of 7,8-dihydroneopterin to 6-hydroxymethyl-7,8-dihydropterin.</text>
</comment>
<evidence type="ECO:0000259" key="8">
    <source>
        <dbReference type="SMART" id="SM00905"/>
    </source>
</evidence>
<dbReference type="RefSeq" id="WP_059393896.1">
    <property type="nucleotide sequence ID" value="NZ_DF968082.1"/>
</dbReference>
<dbReference type="NCBIfam" id="TIGR00525">
    <property type="entry name" value="folB"/>
    <property type="match status" value="1"/>
</dbReference>
<dbReference type="STRING" id="709323.GCA_001047135_01035"/>
<dbReference type="EMBL" id="DF968082">
    <property type="protein sequence ID" value="GAP04483.1"/>
    <property type="molecule type" value="Genomic_DNA"/>
</dbReference>
<dbReference type="PANTHER" id="PTHR42844:SF1">
    <property type="entry name" value="DIHYDRONEOPTERIN ALDOLASE 1-RELATED"/>
    <property type="match status" value="1"/>
</dbReference>
<gene>
    <name evidence="9" type="ORF">FTRO_0050360</name>
</gene>
<dbReference type="AlphaFoldDB" id="A0A3F3HGH5"/>
<dbReference type="InterPro" id="IPR006157">
    <property type="entry name" value="FolB_dom"/>
</dbReference>
<reference evidence="9" key="1">
    <citation type="journal article" date="2015" name="BMC Genomics">
        <title>Comparative genomics of Fructobacillus spp. and Leuconostoc spp. reveals niche-specific evolution of Fructobacillus spp.</title>
        <authorList>
            <person name="Endo A."/>
            <person name="Tanizawa Y."/>
            <person name="Tanaka N."/>
            <person name="Maeno S."/>
            <person name="Kumar H."/>
            <person name="Shiwa Y."/>
            <person name="Okada S."/>
            <person name="Yoshikawa H."/>
            <person name="Dicks L."/>
            <person name="Nakagawa J."/>
            <person name="Arita M."/>
        </authorList>
    </citation>
    <scope>NUCLEOTIDE SEQUENCE [LARGE SCALE GENOMIC DNA]</scope>
    <source>
        <strain evidence="9">F214-1</strain>
    </source>
</reference>
<dbReference type="InterPro" id="IPR006156">
    <property type="entry name" value="Dihydroneopterin_aldolase"/>
</dbReference>
<dbReference type="GO" id="GO:0046654">
    <property type="term" value="P:tetrahydrofolate biosynthetic process"/>
    <property type="evidence" value="ECO:0007669"/>
    <property type="project" value="UniProtKB-UniRule"/>
</dbReference>